<reference evidence="1 2" key="1">
    <citation type="journal article" date="2018" name="Nat. Biotechnol.">
        <title>A standardized bacterial taxonomy based on genome phylogeny substantially revises the tree of life.</title>
        <authorList>
            <person name="Parks D.H."/>
            <person name="Chuvochina M."/>
            <person name="Waite D.W."/>
            <person name="Rinke C."/>
            <person name="Skarshewski A."/>
            <person name="Chaumeil P.A."/>
            <person name="Hugenholtz P."/>
        </authorList>
    </citation>
    <scope>NUCLEOTIDE SEQUENCE [LARGE SCALE GENOMIC DNA]</scope>
    <source>
        <strain evidence="1">UBA11482</strain>
    </source>
</reference>
<gene>
    <name evidence="1" type="ORF">DDY73_07810</name>
</gene>
<comment type="caution">
    <text evidence="1">The sequence shown here is derived from an EMBL/GenBank/DDBJ whole genome shotgun (WGS) entry which is preliminary data.</text>
</comment>
<dbReference type="EMBL" id="DNWC01000098">
    <property type="protein sequence ID" value="HBJ08898.1"/>
    <property type="molecule type" value="Genomic_DNA"/>
</dbReference>
<protein>
    <submittedName>
        <fullName evidence="1">Uncharacterized protein</fullName>
    </submittedName>
</protein>
<organism evidence="1 2">
    <name type="scientific">Coprobacter fastidiosus</name>
    <dbReference type="NCBI Taxonomy" id="1099853"/>
    <lineage>
        <taxon>Bacteria</taxon>
        <taxon>Pseudomonadati</taxon>
        <taxon>Bacteroidota</taxon>
        <taxon>Bacteroidia</taxon>
        <taxon>Bacteroidales</taxon>
        <taxon>Barnesiellaceae</taxon>
        <taxon>Coprobacter</taxon>
    </lineage>
</organism>
<evidence type="ECO:0000313" key="1">
    <source>
        <dbReference type="EMBL" id="HBJ08898.1"/>
    </source>
</evidence>
<sequence length="201" mass="23361">MKRFAIFTITSLFISGIVKPNLMFGQQSSKHLATSAYRGDTMLVWTTKTPLSEEKHYVIDGKQEMRIYISDEKKDTTIFADICDYTMEKYKAELNSRKIRELPIEKIDADLVFTYFTIGESVEDVTRRLGKKKVHVSNRGYEVVFFNKFSKKNEVFELCFINGKLSSISRPSTNTLPTNNVWMAFQLLELKDILDNLEKIR</sequence>
<accession>A0A316REE7</accession>
<proteinExistence type="predicted"/>
<dbReference type="AlphaFoldDB" id="A0A316REE7"/>
<name>A0A316REE7_9BACT</name>
<dbReference type="Proteomes" id="UP000262954">
    <property type="component" value="Unassembled WGS sequence"/>
</dbReference>
<evidence type="ECO:0000313" key="2">
    <source>
        <dbReference type="Proteomes" id="UP000262954"/>
    </source>
</evidence>